<gene>
    <name evidence="1" type="ORF">SEA_DAUDAU_82</name>
</gene>
<proteinExistence type="predicted"/>
<dbReference type="Proteomes" id="UP000229313">
    <property type="component" value="Segment"/>
</dbReference>
<protein>
    <submittedName>
        <fullName evidence="1">Uncharacterized protein</fullName>
    </submittedName>
</protein>
<dbReference type="EMBL" id="MF766045">
    <property type="protein sequence ID" value="ATI18783.1"/>
    <property type="molecule type" value="Genomic_DNA"/>
</dbReference>
<name>A0A291LI85_9CAUD</name>
<sequence>MSQPARIEGDIMSVQLRKGESVNLNQLARQTQRESVLKGLLRNDLRALALRFGGAR</sequence>
<evidence type="ECO:0000313" key="1">
    <source>
        <dbReference type="EMBL" id="ATI18783.1"/>
    </source>
</evidence>
<accession>A0A291LI85</accession>
<reference evidence="2" key="1">
    <citation type="submission" date="2017-08" db="EMBL/GenBank/DDBJ databases">
        <authorList>
            <person name="de Groot N.N."/>
        </authorList>
    </citation>
    <scope>NUCLEOTIDE SEQUENCE [LARGE SCALE GENOMIC DNA]</scope>
</reference>
<organism evidence="1 2">
    <name type="scientific">Streptomyces phage Daudau</name>
    <dbReference type="NCBI Taxonomy" id="2041206"/>
    <lineage>
        <taxon>Viruses</taxon>
        <taxon>Duplodnaviria</taxon>
        <taxon>Heunggongvirae</taxon>
        <taxon>Uroviricota</taxon>
        <taxon>Caudoviricetes</taxon>
        <taxon>Arquatrovirinae</taxon>
        <taxon>Caelumvirus</taxon>
        <taxon>Caelumvirus daudau</taxon>
    </lineage>
</organism>
<keyword evidence="2" id="KW-1185">Reference proteome</keyword>
<evidence type="ECO:0000313" key="2">
    <source>
        <dbReference type="Proteomes" id="UP000229313"/>
    </source>
</evidence>